<name>A0ABQ9GXK7_9NEOP</name>
<organism evidence="1 2">
    <name type="scientific">Dryococelus australis</name>
    <dbReference type="NCBI Taxonomy" id="614101"/>
    <lineage>
        <taxon>Eukaryota</taxon>
        <taxon>Metazoa</taxon>
        <taxon>Ecdysozoa</taxon>
        <taxon>Arthropoda</taxon>
        <taxon>Hexapoda</taxon>
        <taxon>Insecta</taxon>
        <taxon>Pterygota</taxon>
        <taxon>Neoptera</taxon>
        <taxon>Polyneoptera</taxon>
        <taxon>Phasmatodea</taxon>
        <taxon>Verophasmatodea</taxon>
        <taxon>Anareolatae</taxon>
        <taxon>Phasmatidae</taxon>
        <taxon>Eurycanthinae</taxon>
        <taxon>Dryococelus</taxon>
    </lineage>
</organism>
<evidence type="ECO:0000313" key="1">
    <source>
        <dbReference type="EMBL" id="KAJ8876765.1"/>
    </source>
</evidence>
<accession>A0ABQ9GXK7</accession>
<reference evidence="1 2" key="1">
    <citation type="submission" date="2023-02" db="EMBL/GenBank/DDBJ databases">
        <title>LHISI_Scaffold_Assembly.</title>
        <authorList>
            <person name="Stuart O.P."/>
            <person name="Cleave R."/>
            <person name="Magrath M.J.L."/>
            <person name="Mikheyev A.S."/>
        </authorList>
    </citation>
    <scope>NUCLEOTIDE SEQUENCE [LARGE SCALE GENOMIC DNA]</scope>
    <source>
        <strain evidence="1">Daus_M_001</strain>
        <tissue evidence="1">Leg muscle</tissue>
    </source>
</reference>
<sequence length="122" mass="13581">MKQRRNEEVGETGDPRENLPINGIVVVGAAMSVLASCQSESGSIPGEVTPGFFALDIVPDDAASRRVLWVTAGFPRLHSEAAPYPPRFHYLRLSLSRCQEPLKSFTPLRRDNNQLRFLQFGK</sequence>
<gene>
    <name evidence="1" type="ORF">PR048_021212</name>
</gene>
<dbReference type="Proteomes" id="UP001159363">
    <property type="component" value="Chromosome 7"/>
</dbReference>
<dbReference type="EMBL" id="JARBHB010000008">
    <property type="protein sequence ID" value="KAJ8876765.1"/>
    <property type="molecule type" value="Genomic_DNA"/>
</dbReference>
<evidence type="ECO:0000313" key="2">
    <source>
        <dbReference type="Proteomes" id="UP001159363"/>
    </source>
</evidence>
<comment type="caution">
    <text evidence="1">The sequence shown here is derived from an EMBL/GenBank/DDBJ whole genome shotgun (WGS) entry which is preliminary data.</text>
</comment>
<proteinExistence type="predicted"/>
<protein>
    <submittedName>
        <fullName evidence="1">Uncharacterized protein</fullName>
    </submittedName>
</protein>
<keyword evidence="2" id="KW-1185">Reference proteome</keyword>